<protein>
    <submittedName>
        <fullName evidence="7">Uncharacterized protein</fullName>
    </submittedName>
</protein>
<dbReference type="InterPro" id="IPR036259">
    <property type="entry name" value="MFS_trans_sf"/>
</dbReference>
<evidence type="ECO:0000313" key="8">
    <source>
        <dbReference type="Proteomes" id="UP000636709"/>
    </source>
</evidence>
<evidence type="ECO:0000256" key="5">
    <source>
        <dbReference type="ARBA" id="ARBA00023136"/>
    </source>
</evidence>
<feature type="transmembrane region" description="Helical" evidence="6">
    <location>
        <begin position="484"/>
        <end position="505"/>
    </location>
</feature>
<evidence type="ECO:0000256" key="2">
    <source>
        <dbReference type="ARBA" id="ARBA00005982"/>
    </source>
</evidence>
<evidence type="ECO:0000256" key="4">
    <source>
        <dbReference type="ARBA" id="ARBA00022989"/>
    </source>
</evidence>
<proteinExistence type="inferred from homology"/>
<evidence type="ECO:0000256" key="3">
    <source>
        <dbReference type="ARBA" id="ARBA00022692"/>
    </source>
</evidence>
<keyword evidence="8" id="KW-1185">Reference proteome</keyword>
<keyword evidence="4 6" id="KW-1133">Transmembrane helix</keyword>
<accession>A0A835FJ16</accession>
<feature type="transmembrane region" description="Helical" evidence="6">
    <location>
        <begin position="333"/>
        <end position="354"/>
    </location>
</feature>
<dbReference type="OrthoDB" id="8904098at2759"/>
<comment type="caution">
    <text evidence="7">The sequence shown here is derived from an EMBL/GenBank/DDBJ whole genome shotgun (WGS) entry which is preliminary data.</text>
</comment>
<dbReference type="InterPro" id="IPR000109">
    <property type="entry name" value="POT_fam"/>
</dbReference>
<dbReference type="PANTHER" id="PTHR11654">
    <property type="entry name" value="OLIGOPEPTIDE TRANSPORTER-RELATED"/>
    <property type="match status" value="1"/>
</dbReference>
<feature type="transmembrane region" description="Helical" evidence="6">
    <location>
        <begin position="220"/>
        <end position="240"/>
    </location>
</feature>
<name>A0A835FJ16_9POAL</name>
<reference evidence="7" key="1">
    <citation type="submission" date="2020-07" db="EMBL/GenBank/DDBJ databases">
        <title>Genome sequence and genetic diversity analysis of an under-domesticated orphan crop, white fonio (Digitaria exilis).</title>
        <authorList>
            <person name="Bennetzen J.L."/>
            <person name="Chen S."/>
            <person name="Ma X."/>
            <person name="Wang X."/>
            <person name="Yssel A.E.J."/>
            <person name="Chaluvadi S.R."/>
            <person name="Johnson M."/>
            <person name="Gangashetty P."/>
            <person name="Hamidou F."/>
            <person name="Sanogo M.D."/>
            <person name="Zwaenepoel A."/>
            <person name="Wallace J."/>
            <person name="Van De Peer Y."/>
            <person name="Van Deynze A."/>
        </authorList>
    </citation>
    <scope>NUCLEOTIDE SEQUENCE</scope>
    <source>
        <tissue evidence="7">Leaves</tissue>
    </source>
</reference>
<dbReference type="GO" id="GO:0016020">
    <property type="term" value="C:membrane"/>
    <property type="evidence" value="ECO:0007669"/>
    <property type="project" value="UniProtKB-SubCell"/>
</dbReference>
<sequence>MEKSLRVGVLEDDDDRGEWVNDTSVDHRGRPPSRADTGSWKAAMFIILIEFSERLSYFGIATSLMLYLTKVLHEEMKDAAENVNYWMSVTTLMPLLGGFFADGYLGRFTTVVFSTVVYLVGLMVLATAQLTPSLKPERSLRLHETLFFIGIYLVSVGTGGHKPALESFGADQFDESHAGERVQKMSFFNWWNCALCSGVLLGVTVIVYAQDRIGWGSASVILAAVMAASLVVFLAGWRFYRYRVPDGSPLTPLLQVFAAALKKRHLPLPADAADLYELKPQDMKKRLLCHTHQLRFLDKAAIVEPSGGVDAAGPWRLATVTQVEETKLVLAMIPIWLATLPFGMAAAQVSTFFIKQGSVMDRRMGAHFVLPPASVFALSAIGMIATVAIYDKVLVPILRRVTGGERGISILKRVGIGMALAIVALAVAAVVERRRLTSPSPASMSVLWLLPQFALMGVADGFALVGLQEYFYDQVPDNMRSLGIGLYLSVIGAGSFMSSLVISAADKASSRGGRPSWFAKDLHHSRIDLFYWLLVCIGAVDLAFYALVAARYSYKTVSAGEFGHDRSANAAAAGYIECAAAA</sequence>
<feature type="transmembrane region" description="Helical" evidence="6">
    <location>
        <begin position="443"/>
        <end position="464"/>
    </location>
</feature>
<dbReference type="GO" id="GO:0022857">
    <property type="term" value="F:transmembrane transporter activity"/>
    <property type="evidence" value="ECO:0007669"/>
    <property type="project" value="InterPro"/>
</dbReference>
<dbReference type="Gene3D" id="1.20.1250.20">
    <property type="entry name" value="MFS general substrate transporter like domains"/>
    <property type="match status" value="1"/>
</dbReference>
<feature type="transmembrane region" description="Helical" evidence="6">
    <location>
        <begin position="111"/>
        <end position="130"/>
    </location>
</feature>
<feature type="transmembrane region" description="Helical" evidence="6">
    <location>
        <begin position="188"/>
        <end position="208"/>
    </location>
</feature>
<gene>
    <name evidence="7" type="ORF">HU200_010866</name>
</gene>
<feature type="transmembrane region" description="Helical" evidence="6">
    <location>
        <begin position="366"/>
        <end position="390"/>
    </location>
</feature>
<evidence type="ECO:0000313" key="7">
    <source>
        <dbReference type="EMBL" id="KAF8757351.1"/>
    </source>
</evidence>
<feature type="transmembrane region" description="Helical" evidence="6">
    <location>
        <begin position="529"/>
        <end position="548"/>
    </location>
</feature>
<keyword evidence="3 6" id="KW-0812">Transmembrane</keyword>
<comment type="similarity">
    <text evidence="2">Belongs to the major facilitator superfamily. Proton-dependent oligopeptide transporter (POT/PTR) (TC 2.A.17) family.</text>
</comment>
<dbReference type="AlphaFoldDB" id="A0A835FJ16"/>
<dbReference type="Pfam" id="PF00854">
    <property type="entry name" value="PTR2"/>
    <property type="match status" value="1"/>
</dbReference>
<dbReference type="SUPFAM" id="SSF103473">
    <property type="entry name" value="MFS general substrate transporter"/>
    <property type="match status" value="1"/>
</dbReference>
<comment type="subcellular location">
    <subcellularLocation>
        <location evidence="1">Membrane</location>
        <topology evidence="1">Multi-pass membrane protein</topology>
    </subcellularLocation>
</comment>
<evidence type="ECO:0000256" key="6">
    <source>
        <dbReference type="SAM" id="Phobius"/>
    </source>
</evidence>
<keyword evidence="5 6" id="KW-0472">Membrane</keyword>
<evidence type="ECO:0000256" key="1">
    <source>
        <dbReference type="ARBA" id="ARBA00004141"/>
    </source>
</evidence>
<dbReference type="Proteomes" id="UP000636709">
    <property type="component" value="Unassembled WGS sequence"/>
</dbReference>
<dbReference type="Gramene" id="Dexi9B01G0002730.1">
    <property type="protein sequence ID" value="Dexi9B01G0002730.1:cds"/>
    <property type="gene ID" value="Dexi9B01G0002730"/>
</dbReference>
<organism evidence="7 8">
    <name type="scientific">Digitaria exilis</name>
    <dbReference type="NCBI Taxonomy" id="1010633"/>
    <lineage>
        <taxon>Eukaryota</taxon>
        <taxon>Viridiplantae</taxon>
        <taxon>Streptophyta</taxon>
        <taxon>Embryophyta</taxon>
        <taxon>Tracheophyta</taxon>
        <taxon>Spermatophyta</taxon>
        <taxon>Magnoliopsida</taxon>
        <taxon>Liliopsida</taxon>
        <taxon>Poales</taxon>
        <taxon>Poaceae</taxon>
        <taxon>PACMAD clade</taxon>
        <taxon>Panicoideae</taxon>
        <taxon>Panicodae</taxon>
        <taxon>Paniceae</taxon>
        <taxon>Anthephorinae</taxon>
        <taxon>Digitaria</taxon>
    </lineage>
</organism>
<dbReference type="EMBL" id="JACEFO010000773">
    <property type="protein sequence ID" value="KAF8757351.1"/>
    <property type="molecule type" value="Genomic_DNA"/>
</dbReference>
<feature type="transmembrane region" description="Helical" evidence="6">
    <location>
        <begin position="410"/>
        <end position="431"/>
    </location>
</feature>